<reference evidence="4 5" key="1">
    <citation type="journal article" date="2024" name="J Genomics">
        <title>Draft genome sequencing and assembly of Favolaschia claudopus CIRM-BRFM 2984 isolated from oak limbs.</title>
        <authorList>
            <person name="Navarro D."/>
            <person name="Drula E."/>
            <person name="Chaduli D."/>
            <person name="Cazenave R."/>
            <person name="Ahrendt S."/>
            <person name="Wang J."/>
            <person name="Lipzen A."/>
            <person name="Daum C."/>
            <person name="Barry K."/>
            <person name="Grigoriev I.V."/>
            <person name="Favel A."/>
            <person name="Rosso M.N."/>
            <person name="Martin F."/>
        </authorList>
    </citation>
    <scope>NUCLEOTIDE SEQUENCE [LARGE SCALE GENOMIC DNA]</scope>
    <source>
        <strain evidence="4 5">CIRM-BRFM 2984</strain>
    </source>
</reference>
<sequence>MRALLSVAALLWTGATFGLPGSQEVFKIPKSNGDAILTPELDATISDILKEFKTPGGVGVAVVRKNRDGTWHLESKGYGNATVNGDEVTAETLFAIGSNSKLFDVLATGLLISNETLNPRVSWTSKIASLIPEWKLMDPVASSESTIVDLMSHRTGLPRHDFMAPLNAYTTDIIPRLRYLRPSTGFREQLQYNNHMYTVLSHLPRALINVQYEDFVRDNILVPLGMNSSMFFYADAVKTGHLADSFIRENPNISQDPFAQGTIRAIPFWDRSPTGHVISGAGGIISSSRDMAVWLQTLLMEGKNQQNETVIPAEVIRKVATGVTIYNPVASFPELSPVVYGGGQMRGTYRGYEKIEHGGATNGFRTQITRFPSENFGVAVLSNEDDLGNSIVESVKNRIVDEVFGLEPIDWVSRYRQRRTKEVAPPAIPRSKNAEAPAVPYAELAGTYINPAYGTLDFCLFFENKTTGSACGTLAKIIPEQLPGVIDPEVPTLLARWDTMGSTHLRLAHYSGDVFNLTALESYPTLQGPEKYWVRKIEGLRAEFEVKGGNIGFAPIDVWGPGDDVSSPEGSTVEERAEVWFAKTQ</sequence>
<feature type="signal peptide" evidence="2">
    <location>
        <begin position="1"/>
        <end position="18"/>
    </location>
</feature>
<evidence type="ECO:0000256" key="2">
    <source>
        <dbReference type="SAM" id="SignalP"/>
    </source>
</evidence>
<name>A0AAW0D620_9AGAR</name>
<dbReference type="InterPro" id="IPR050491">
    <property type="entry name" value="AmpC-like"/>
</dbReference>
<dbReference type="SUPFAM" id="SSF56601">
    <property type="entry name" value="beta-lactamase/transpeptidase-like"/>
    <property type="match status" value="1"/>
</dbReference>
<dbReference type="InterPro" id="IPR001466">
    <property type="entry name" value="Beta-lactam-related"/>
</dbReference>
<feature type="domain" description="Beta-lactamase-related" evidence="3">
    <location>
        <begin position="57"/>
        <end position="386"/>
    </location>
</feature>
<protein>
    <submittedName>
        <fullName evidence="4">Beta-lactamase class penicillin binding protein</fullName>
    </submittedName>
</protein>
<proteinExistence type="inferred from homology"/>
<dbReference type="AlphaFoldDB" id="A0AAW0D620"/>
<accession>A0AAW0D620</accession>
<keyword evidence="2" id="KW-0732">Signal</keyword>
<dbReference type="PANTHER" id="PTHR46825">
    <property type="entry name" value="D-ALANYL-D-ALANINE-CARBOXYPEPTIDASE/ENDOPEPTIDASE AMPH"/>
    <property type="match status" value="1"/>
</dbReference>
<evidence type="ECO:0000256" key="1">
    <source>
        <dbReference type="ARBA" id="ARBA00038215"/>
    </source>
</evidence>
<dbReference type="EMBL" id="JAWWNJ010000010">
    <property type="protein sequence ID" value="KAK7046531.1"/>
    <property type="molecule type" value="Genomic_DNA"/>
</dbReference>
<dbReference type="Pfam" id="PF00144">
    <property type="entry name" value="Beta-lactamase"/>
    <property type="match status" value="1"/>
</dbReference>
<evidence type="ECO:0000313" key="5">
    <source>
        <dbReference type="Proteomes" id="UP001362999"/>
    </source>
</evidence>
<dbReference type="PANTHER" id="PTHR46825:SF15">
    <property type="entry name" value="BETA-LACTAMASE-RELATED DOMAIN-CONTAINING PROTEIN"/>
    <property type="match status" value="1"/>
</dbReference>
<dbReference type="Proteomes" id="UP001362999">
    <property type="component" value="Unassembled WGS sequence"/>
</dbReference>
<evidence type="ECO:0000259" key="3">
    <source>
        <dbReference type="Pfam" id="PF00144"/>
    </source>
</evidence>
<keyword evidence="5" id="KW-1185">Reference proteome</keyword>
<gene>
    <name evidence="4" type="ORF">R3P38DRAFT_2607421</name>
</gene>
<dbReference type="InterPro" id="IPR012338">
    <property type="entry name" value="Beta-lactam/transpept-like"/>
</dbReference>
<feature type="chain" id="PRO_5043676363" evidence="2">
    <location>
        <begin position="19"/>
        <end position="585"/>
    </location>
</feature>
<evidence type="ECO:0000313" key="4">
    <source>
        <dbReference type="EMBL" id="KAK7046531.1"/>
    </source>
</evidence>
<dbReference type="Gene3D" id="3.40.710.10">
    <property type="entry name" value="DD-peptidase/beta-lactamase superfamily"/>
    <property type="match status" value="1"/>
</dbReference>
<comment type="similarity">
    <text evidence="1">Belongs to the peptidase S12 family.</text>
</comment>
<comment type="caution">
    <text evidence="4">The sequence shown here is derived from an EMBL/GenBank/DDBJ whole genome shotgun (WGS) entry which is preliminary data.</text>
</comment>
<organism evidence="4 5">
    <name type="scientific">Favolaschia claudopus</name>
    <dbReference type="NCBI Taxonomy" id="2862362"/>
    <lineage>
        <taxon>Eukaryota</taxon>
        <taxon>Fungi</taxon>
        <taxon>Dikarya</taxon>
        <taxon>Basidiomycota</taxon>
        <taxon>Agaricomycotina</taxon>
        <taxon>Agaricomycetes</taxon>
        <taxon>Agaricomycetidae</taxon>
        <taxon>Agaricales</taxon>
        <taxon>Marasmiineae</taxon>
        <taxon>Mycenaceae</taxon>
        <taxon>Favolaschia</taxon>
    </lineage>
</organism>